<dbReference type="InterPro" id="IPR052711">
    <property type="entry name" value="Zinc_ADH-like"/>
</dbReference>
<gene>
    <name evidence="1" type="ORF">ALP03_01149</name>
</gene>
<dbReference type="Gene3D" id="3.90.180.10">
    <property type="entry name" value="Medium-chain alcohol dehydrogenases, catalytic domain"/>
    <property type="match status" value="1"/>
</dbReference>
<dbReference type="Proteomes" id="UP000271531">
    <property type="component" value="Unassembled WGS sequence"/>
</dbReference>
<proteinExistence type="predicted"/>
<dbReference type="EMBL" id="RBVA01000778">
    <property type="protein sequence ID" value="RMV90925.1"/>
    <property type="molecule type" value="Genomic_DNA"/>
</dbReference>
<dbReference type="AlphaFoldDB" id="A0A3M6GDN5"/>
<dbReference type="PANTHER" id="PTHR45033:SF2">
    <property type="entry name" value="ZINC-TYPE ALCOHOL DEHYDROGENASE-LIKE PROTEIN C1773.06C"/>
    <property type="match status" value="1"/>
</dbReference>
<evidence type="ECO:0000313" key="2">
    <source>
        <dbReference type="Proteomes" id="UP000271531"/>
    </source>
</evidence>
<comment type="caution">
    <text evidence="1">The sequence shown here is derived from an EMBL/GenBank/DDBJ whole genome shotgun (WGS) entry which is preliminary data.</text>
</comment>
<organism evidence="1 2">
    <name type="scientific">Pseudomonas amygdali pv. tabaci</name>
    <name type="common">Pseudomonas syringae pv. tabaci</name>
    <dbReference type="NCBI Taxonomy" id="322"/>
    <lineage>
        <taxon>Bacteria</taxon>
        <taxon>Pseudomonadati</taxon>
        <taxon>Pseudomonadota</taxon>
        <taxon>Gammaproteobacteria</taxon>
        <taxon>Pseudomonadales</taxon>
        <taxon>Pseudomonadaceae</taxon>
        <taxon>Pseudomonas</taxon>
        <taxon>Pseudomonas amygdali</taxon>
    </lineage>
</organism>
<dbReference type="PANTHER" id="PTHR45033">
    <property type="match status" value="1"/>
</dbReference>
<accession>A0A3M6GDN5</accession>
<name>A0A3M6GDN5_PSEAJ</name>
<evidence type="ECO:0000313" key="1">
    <source>
        <dbReference type="EMBL" id="RMV90925.1"/>
    </source>
</evidence>
<dbReference type="Pfam" id="PF13602">
    <property type="entry name" value="ADH_zinc_N_2"/>
    <property type="match status" value="1"/>
</dbReference>
<protein>
    <submittedName>
        <fullName evidence="1">Zinc-containing alcohol dehydrogenase super protein</fullName>
    </submittedName>
</protein>
<reference evidence="1 2" key="1">
    <citation type="submission" date="2018-08" db="EMBL/GenBank/DDBJ databases">
        <title>Recombination of ecologically and evolutionarily significant loci maintains genetic cohesion in the Pseudomonas syringae species complex.</title>
        <authorList>
            <person name="Dillon M."/>
            <person name="Thakur S."/>
            <person name="Almeida R.N.D."/>
            <person name="Weir B.S."/>
            <person name="Guttman D.S."/>
        </authorList>
    </citation>
    <scope>NUCLEOTIDE SEQUENCE [LARGE SCALE GENOMIC DNA]</scope>
    <source>
        <strain evidence="1 2">ICMP 4525</strain>
    </source>
</reference>
<sequence length="57" mass="6561">MQGVLVGSRTQQQDMIRAIDANGMRPVMDRSFPMTDIVEAFRYQETNQHFGKICLDI</sequence>